<reference evidence="2 3" key="2">
    <citation type="journal article" date="2012" name="PLoS Pathog.">
        <title>Diverse lifestyles and strategies of plant pathogenesis encoded in the genomes of eighteen Dothideomycetes fungi.</title>
        <authorList>
            <person name="Ohm R.A."/>
            <person name="Feau N."/>
            <person name="Henrissat B."/>
            <person name="Schoch C.L."/>
            <person name="Horwitz B.A."/>
            <person name="Barry K.W."/>
            <person name="Condon B.J."/>
            <person name="Copeland A.C."/>
            <person name="Dhillon B."/>
            <person name="Glaser F."/>
            <person name="Hesse C.N."/>
            <person name="Kosti I."/>
            <person name="LaButti K."/>
            <person name="Lindquist E.A."/>
            <person name="Lucas S."/>
            <person name="Salamov A.A."/>
            <person name="Bradshaw R.E."/>
            <person name="Ciuffetti L."/>
            <person name="Hamelin R.C."/>
            <person name="Kema G.H.J."/>
            <person name="Lawrence C."/>
            <person name="Scott J.A."/>
            <person name="Spatafora J.W."/>
            <person name="Turgeon B.G."/>
            <person name="de Wit P.J.G.M."/>
            <person name="Zhong S."/>
            <person name="Goodwin S.B."/>
            <person name="Grigoriev I.V."/>
        </authorList>
    </citation>
    <scope>NUCLEOTIDE SEQUENCE [LARGE SCALE GENOMIC DNA]</scope>
    <source>
        <strain evidence="3">NZE10 / CBS 128990</strain>
    </source>
</reference>
<proteinExistence type="predicted"/>
<feature type="region of interest" description="Disordered" evidence="1">
    <location>
        <begin position="1"/>
        <end position="20"/>
    </location>
</feature>
<dbReference type="Proteomes" id="UP000016933">
    <property type="component" value="Unassembled WGS sequence"/>
</dbReference>
<dbReference type="AlphaFoldDB" id="N1PQP2"/>
<evidence type="ECO:0000313" key="3">
    <source>
        <dbReference type="Proteomes" id="UP000016933"/>
    </source>
</evidence>
<keyword evidence="3" id="KW-1185">Reference proteome</keyword>
<name>N1PQP2_DOTSN</name>
<protein>
    <submittedName>
        <fullName evidence="2">Uncharacterized protein</fullName>
    </submittedName>
</protein>
<evidence type="ECO:0000313" key="2">
    <source>
        <dbReference type="EMBL" id="EME44670.1"/>
    </source>
</evidence>
<reference evidence="3" key="1">
    <citation type="journal article" date="2012" name="PLoS Genet.">
        <title>The genomes of the fungal plant pathogens Cladosporium fulvum and Dothistroma septosporum reveal adaptation to different hosts and lifestyles but also signatures of common ancestry.</title>
        <authorList>
            <person name="de Wit P.J.G.M."/>
            <person name="van der Burgt A."/>
            <person name="Oekmen B."/>
            <person name="Stergiopoulos I."/>
            <person name="Abd-Elsalam K.A."/>
            <person name="Aerts A.L."/>
            <person name="Bahkali A.H."/>
            <person name="Beenen H.G."/>
            <person name="Chettri P."/>
            <person name="Cox M.P."/>
            <person name="Datema E."/>
            <person name="de Vries R.P."/>
            <person name="Dhillon B."/>
            <person name="Ganley A.R."/>
            <person name="Griffiths S.A."/>
            <person name="Guo Y."/>
            <person name="Hamelin R.C."/>
            <person name="Henrissat B."/>
            <person name="Kabir M.S."/>
            <person name="Jashni M.K."/>
            <person name="Kema G."/>
            <person name="Klaubauf S."/>
            <person name="Lapidus A."/>
            <person name="Levasseur A."/>
            <person name="Lindquist E."/>
            <person name="Mehrabi R."/>
            <person name="Ohm R.A."/>
            <person name="Owen T.J."/>
            <person name="Salamov A."/>
            <person name="Schwelm A."/>
            <person name="Schijlen E."/>
            <person name="Sun H."/>
            <person name="van den Burg H.A."/>
            <person name="van Ham R.C.H.J."/>
            <person name="Zhang S."/>
            <person name="Goodwin S.B."/>
            <person name="Grigoriev I.V."/>
            <person name="Collemare J."/>
            <person name="Bradshaw R.E."/>
        </authorList>
    </citation>
    <scope>NUCLEOTIDE SEQUENCE [LARGE SCALE GENOMIC DNA]</scope>
    <source>
        <strain evidence="3">NZE10 / CBS 128990</strain>
    </source>
</reference>
<sequence length="150" mass="16591">MAPRSLQGTGARSHENLTAARSNFEPAAGYKSIMRTVILNSIHQALHQQVSGDKPVAYNPPCPAFISSPPVTLPATTHSLFPRERMNSVNFPRGLYNKQSEEYADAKCYDLAFRIVMKQNDADKDGDSRAAGSKFRQIAVFDYTSRPGEQ</sequence>
<gene>
    <name evidence="2" type="ORF">DOTSEDRAFT_72204</name>
</gene>
<accession>N1PQP2</accession>
<organism evidence="2 3">
    <name type="scientific">Dothistroma septosporum (strain NZE10 / CBS 128990)</name>
    <name type="common">Red band needle blight fungus</name>
    <name type="synonym">Mycosphaerella pini</name>
    <dbReference type="NCBI Taxonomy" id="675120"/>
    <lineage>
        <taxon>Eukaryota</taxon>
        <taxon>Fungi</taxon>
        <taxon>Dikarya</taxon>
        <taxon>Ascomycota</taxon>
        <taxon>Pezizomycotina</taxon>
        <taxon>Dothideomycetes</taxon>
        <taxon>Dothideomycetidae</taxon>
        <taxon>Mycosphaerellales</taxon>
        <taxon>Mycosphaerellaceae</taxon>
        <taxon>Dothistroma</taxon>
    </lineage>
</organism>
<evidence type="ECO:0000256" key="1">
    <source>
        <dbReference type="SAM" id="MobiDB-lite"/>
    </source>
</evidence>
<feature type="compositionally biased region" description="Polar residues" evidence="1">
    <location>
        <begin position="1"/>
        <end position="10"/>
    </location>
</feature>
<dbReference type="HOGENOM" id="CLU_1740491_0_0_1"/>
<dbReference type="EMBL" id="KB446539">
    <property type="protein sequence ID" value="EME44670.1"/>
    <property type="molecule type" value="Genomic_DNA"/>
</dbReference>